<dbReference type="OrthoDB" id="6161426at2759"/>
<sequence>MVSAIILLTTLPWFLLTAADEQHLTDGGHPALADRMEALEGFFARQQAMLDKGYAELAGKLEAQAQLIHDLVVEKQKWQQDKTTLLTDMANLRLTVKRLETLCYPFDGVRVGQQPEVTRGATVKETHNHAILVRSDDIDPLVPVVTQLTEKVKQVSAGLQALTNHVNEVSESLSKTSASVFVNWGSSACPNSSELVYTGAVGGAHYNEAGAAANYLCLPLSDVKLASTSHNSVSHIYGGEYQTNDEHNNKDPVCAVCRSSRDTNVMIPATTVCPAGWTSEYNGWLMTGGTGHAAASEFICVNSRMEERQGSDANLDGKLMYYVYTVCGSLPCPPYTDSNTVTCVVCSK</sequence>
<feature type="chain" id="PRO_5015475997" evidence="1">
    <location>
        <begin position="20"/>
        <end position="348"/>
    </location>
</feature>
<feature type="signal peptide" evidence="1">
    <location>
        <begin position="1"/>
        <end position="19"/>
    </location>
</feature>
<evidence type="ECO:0000313" key="3">
    <source>
        <dbReference type="Proteomes" id="UP000245119"/>
    </source>
</evidence>
<reference evidence="2 3" key="1">
    <citation type="submission" date="2018-04" db="EMBL/GenBank/DDBJ databases">
        <title>The genome of golden apple snail Pomacea canaliculata provides insight into stress tolerance and invasive adaptation.</title>
        <authorList>
            <person name="Liu C."/>
            <person name="Liu B."/>
            <person name="Ren Y."/>
            <person name="Zhang Y."/>
            <person name="Wang H."/>
            <person name="Li S."/>
            <person name="Jiang F."/>
            <person name="Yin L."/>
            <person name="Zhang G."/>
            <person name="Qian W."/>
            <person name="Fan W."/>
        </authorList>
    </citation>
    <scope>NUCLEOTIDE SEQUENCE [LARGE SCALE GENOMIC DNA]</scope>
    <source>
        <strain evidence="2">SZHN2017</strain>
        <tissue evidence="2">Muscle</tissue>
    </source>
</reference>
<dbReference type="PANTHER" id="PTHR24024">
    <property type="entry name" value="PULMONARY SURFACTANT-ASSOCIATED PROTEIN A"/>
    <property type="match status" value="1"/>
</dbReference>
<dbReference type="AlphaFoldDB" id="A0A2T7P7X0"/>
<evidence type="ECO:0000256" key="1">
    <source>
        <dbReference type="SAM" id="SignalP"/>
    </source>
</evidence>
<comment type="caution">
    <text evidence="2">The sequence shown here is derived from an EMBL/GenBank/DDBJ whole genome shotgun (WGS) entry which is preliminary data.</text>
</comment>
<dbReference type="OMA" id="RYDEFNA"/>
<dbReference type="InterPro" id="IPR051077">
    <property type="entry name" value="Ca-dependent_lectin"/>
</dbReference>
<name>A0A2T7P7X0_POMCA</name>
<dbReference type="PANTHER" id="PTHR24024:SF18">
    <property type="entry name" value="SHORT-CHAIN COLLAGEN C4-LIKE"/>
    <property type="match status" value="1"/>
</dbReference>
<dbReference type="GO" id="GO:0005615">
    <property type="term" value="C:extracellular space"/>
    <property type="evidence" value="ECO:0007669"/>
    <property type="project" value="TreeGrafter"/>
</dbReference>
<gene>
    <name evidence="2" type="ORF">C0Q70_08776</name>
</gene>
<protein>
    <submittedName>
        <fullName evidence="2">Uncharacterized protein</fullName>
    </submittedName>
</protein>
<keyword evidence="1" id="KW-0732">Signal</keyword>
<accession>A0A2T7P7X0</accession>
<organism evidence="2 3">
    <name type="scientific">Pomacea canaliculata</name>
    <name type="common">Golden apple snail</name>
    <dbReference type="NCBI Taxonomy" id="400727"/>
    <lineage>
        <taxon>Eukaryota</taxon>
        <taxon>Metazoa</taxon>
        <taxon>Spiralia</taxon>
        <taxon>Lophotrochozoa</taxon>
        <taxon>Mollusca</taxon>
        <taxon>Gastropoda</taxon>
        <taxon>Caenogastropoda</taxon>
        <taxon>Architaenioglossa</taxon>
        <taxon>Ampullarioidea</taxon>
        <taxon>Ampullariidae</taxon>
        <taxon>Pomacea</taxon>
    </lineage>
</organism>
<keyword evidence="3" id="KW-1185">Reference proteome</keyword>
<evidence type="ECO:0000313" key="2">
    <source>
        <dbReference type="EMBL" id="PVD29525.1"/>
    </source>
</evidence>
<proteinExistence type="predicted"/>
<dbReference type="Proteomes" id="UP000245119">
    <property type="component" value="Linkage Group LG5"/>
</dbReference>
<dbReference type="EMBL" id="PZQS01000005">
    <property type="protein sequence ID" value="PVD29525.1"/>
    <property type="molecule type" value="Genomic_DNA"/>
</dbReference>